<dbReference type="EMBL" id="JACCFO010000001">
    <property type="protein sequence ID" value="NYI97645.1"/>
    <property type="molecule type" value="Genomic_DNA"/>
</dbReference>
<dbReference type="PANTHER" id="PTHR10815">
    <property type="entry name" value="METHYLATED-DNA--PROTEIN-CYSTEINE METHYLTRANSFERASE"/>
    <property type="match status" value="1"/>
</dbReference>
<evidence type="ECO:0000313" key="13">
    <source>
        <dbReference type="Proteomes" id="UP000575985"/>
    </source>
</evidence>
<evidence type="ECO:0000256" key="1">
    <source>
        <dbReference type="ARBA" id="ARBA00001286"/>
    </source>
</evidence>
<comment type="caution">
    <text evidence="12">The sequence shown here is derived from an EMBL/GenBank/DDBJ whole genome shotgun (WGS) entry which is preliminary data.</text>
</comment>
<keyword evidence="4 9" id="KW-0489">Methyltransferase</keyword>
<dbReference type="Pfam" id="PF01035">
    <property type="entry name" value="DNA_binding_1"/>
    <property type="match status" value="1"/>
</dbReference>
<dbReference type="SUPFAM" id="SSF53155">
    <property type="entry name" value="Methylated DNA-protein cysteine methyltransferase domain"/>
    <property type="match status" value="1"/>
</dbReference>
<evidence type="ECO:0000256" key="3">
    <source>
        <dbReference type="ARBA" id="ARBA00022490"/>
    </source>
</evidence>
<sequence length="200" mass="21148">MTADSMTQDALPLDLAAPEPEAVAAVEFARPAEDGERLYDIVPSPLGDLLLTAEEAGAVLTGLHLDPARFAHETDTRWRRAPAALAEAADQLAAYFAGERTAFTLALAPAGTAFQRQVWRALTTIPYGRTATYGEIARAIGQPNAARAVGMANNRNPISIVIPCHRVIGANGAMVGYGGGLPRKQALLHLERSTRRPAGA</sequence>
<dbReference type="NCBIfam" id="TIGR00589">
    <property type="entry name" value="ogt"/>
    <property type="match status" value="1"/>
</dbReference>
<evidence type="ECO:0000259" key="11">
    <source>
        <dbReference type="Pfam" id="PF02870"/>
    </source>
</evidence>
<dbReference type="GO" id="GO:0005737">
    <property type="term" value="C:cytoplasm"/>
    <property type="evidence" value="ECO:0007669"/>
    <property type="project" value="UniProtKB-SubCell"/>
</dbReference>
<dbReference type="GO" id="GO:0006307">
    <property type="term" value="P:DNA alkylation repair"/>
    <property type="evidence" value="ECO:0007669"/>
    <property type="project" value="UniProtKB-UniRule"/>
</dbReference>
<organism evidence="12 13">
    <name type="scientific">Streptomonospora nanhaiensis</name>
    <dbReference type="NCBI Taxonomy" id="1323731"/>
    <lineage>
        <taxon>Bacteria</taxon>
        <taxon>Bacillati</taxon>
        <taxon>Actinomycetota</taxon>
        <taxon>Actinomycetes</taxon>
        <taxon>Streptosporangiales</taxon>
        <taxon>Nocardiopsidaceae</taxon>
        <taxon>Streptomonospora</taxon>
    </lineage>
</organism>
<dbReference type="CDD" id="cd06445">
    <property type="entry name" value="ATase"/>
    <property type="match status" value="1"/>
</dbReference>
<keyword evidence="13" id="KW-1185">Reference proteome</keyword>
<evidence type="ECO:0000256" key="7">
    <source>
        <dbReference type="ARBA" id="ARBA00023204"/>
    </source>
</evidence>
<evidence type="ECO:0000259" key="10">
    <source>
        <dbReference type="Pfam" id="PF01035"/>
    </source>
</evidence>
<dbReference type="RefSeq" id="WP_274614025.1">
    <property type="nucleotide sequence ID" value="NZ_JACCFO010000001.1"/>
</dbReference>
<feature type="domain" description="Methylguanine DNA methyltransferase ribonuclease-like" evidence="11">
    <location>
        <begin position="39"/>
        <end position="108"/>
    </location>
</feature>
<evidence type="ECO:0000256" key="5">
    <source>
        <dbReference type="ARBA" id="ARBA00022679"/>
    </source>
</evidence>
<dbReference type="PROSITE" id="PS00374">
    <property type="entry name" value="MGMT"/>
    <property type="match status" value="1"/>
</dbReference>
<dbReference type="HAMAP" id="MF_00772">
    <property type="entry name" value="OGT"/>
    <property type="match status" value="1"/>
</dbReference>
<proteinExistence type="inferred from homology"/>
<dbReference type="Gene3D" id="1.10.10.10">
    <property type="entry name" value="Winged helix-like DNA-binding domain superfamily/Winged helix DNA-binding domain"/>
    <property type="match status" value="1"/>
</dbReference>
<accession>A0A853BSD9</accession>
<comment type="subcellular location">
    <subcellularLocation>
        <location evidence="9">Cytoplasm</location>
    </subcellularLocation>
</comment>
<dbReference type="InterPro" id="IPR001497">
    <property type="entry name" value="MethylDNA_cys_MeTrfase_AS"/>
</dbReference>
<dbReference type="Gene3D" id="3.30.160.70">
    <property type="entry name" value="Methylated DNA-protein cysteine methyltransferase domain"/>
    <property type="match status" value="1"/>
</dbReference>
<feature type="domain" description="Methylated-DNA-[protein]-cysteine S-methyltransferase DNA binding" evidence="10">
    <location>
        <begin position="113"/>
        <end position="192"/>
    </location>
</feature>
<gene>
    <name evidence="12" type="ORF">HNR12_003922</name>
</gene>
<dbReference type="InterPro" id="IPR036217">
    <property type="entry name" value="MethylDNA_cys_MeTrfase_DNAb"/>
</dbReference>
<evidence type="ECO:0000256" key="8">
    <source>
        <dbReference type="ARBA" id="ARBA00049348"/>
    </source>
</evidence>
<dbReference type="GO" id="GO:0003908">
    <property type="term" value="F:methylated-DNA-[protein]-cysteine S-methyltransferase activity"/>
    <property type="evidence" value="ECO:0007669"/>
    <property type="project" value="UniProtKB-UniRule"/>
</dbReference>
<keyword evidence="7 9" id="KW-0234">DNA repair</keyword>
<evidence type="ECO:0000256" key="6">
    <source>
        <dbReference type="ARBA" id="ARBA00022763"/>
    </source>
</evidence>
<dbReference type="AlphaFoldDB" id="A0A853BSD9"/>
<comment type="catalytic activity">
    <reaction evidence="8 9">
        <text>a 6-O-methyl-2'-deoxyguanosine in DNA + L-cysteinyl-[protein] = S-methyl-L-cysteinyl-[protein] + a 2'-deoxyguanosine in DNA</text>
        <dbReference type="Rhea" id="RHEA:24000"/>
        <dbReference type="Rhea" id="RHEA-COMP:10131"/>
        <dbReference type="Rhea" id="RHEA-COMP:10132"/>
        <dbReference type="Rhea" id="RHEA-COMP:11367"/>
        <dbReference type="Rhea" id="RHEA-COMP:11368"/>
        <dbReference type="ChEBI" id="CHEBI:29950"/>
        <dbReference type="ChEBI" id="CHEBI:82612"/>
        <dbReference type="ChEBI" id="CHEBI:85445"/>
        <dbReference type="ChEBI" id="CHEBI:85448"/>
        <dbReference type="EC" id="2.1.1.63"/>
    </reaction>
</comment>
<name>A0A853BSD9_9ACTN</name>
<comment type="miscellaneous">
    <text evidence="9">This enzyme catalyzes only one turnover and therefore is not strictly catalytic. According to one definition, an enzyme is a biocatalyst that acts repeatedly and over many reaction cycles.</text>
</comment>
<dbReference type="Proteomes" id="UP000575985">
    <property type="component" value="Unassembled WGS sequence"/>
</dbReference>
<reference evidence="12 13" key="1">
    <citation type="submission" date="2020-07" db="EMBL/GenBank/DDBJ databases">
        <title>Sequencing the genomes of 1000 actinobacteria strains.</title>
        <authorList>
            <person name="Klenk H.-P."/>
        </authorList>
    </citation>
    <scope>NUCLEOTIDE SEQUENCE [LARGE SCALE GENOMIC DNA]</scope>
    <source>
        <strain evidence="12 13">DSM 45927</strain>
    </source>
</reference>
<keyword evidence="5 9" id="KW-0808">Transferase</keyword>
<dbReference type="GO" id="GO:0032259">
    <property type="term" value="P:methylation"/>
    <property type="evidence" value="ECO:0007669"/>
    <property type="project" value="UniProtKB-KW"/>
</dbReference>
<comment type="function">
    <text evidence="9">Involved in the cellular defense against the biological effects of O6-methylguanine (O6-MeG) and O4-methylthymine (O4-MeT) in DNA. Repairs the methylated nucleobase in DNA by stoichiometrically transferring the methyl group to a cysteine residue in the enzyme. This is a suicide reaction: the enzyme is irreversibly inactivated.</text>
</comment>
<dbReference type="FunFam" id="1.10.10.10:FF:000214">
    <property type="entry name" value="Methylated-DNA--protein-cysteine methyltransferase"/>
    <property type="match status" value="1"/>
</dbReference>
<evidence type="ECO:0000313" key="12">
    <source>
        <dbReference type="EMBL" id="NYI97645.1"/>
    </source>
</evidence>
<evidence type="ECO:0000256" key="4">
    <source>
        <dbReference type="ARBA" id="ARBA00022603"/>
    </source>
</evidence>
<dbReference type="SUPFAM" id="SSF46767">
    <property type="entry name" value="Methylated DNA-protein cysteine methyltransferase, C-terminal domain"/>
    <property type="match status" value="1"/>
</dbReference>
<keyword evidence="6 9" id="KW-0227">DNA damage</keyword>
<dbReference type="InterPro" id="IPR008332">
    <property type="entry name" value="MethylG_MeTrfase_N"/>
</dbReference>
<dbReference type="Pfam" id="PF02870">
    <property type="entry name" value="Methyltransf_1N"/>
    <property type="match status" value="1"/>
</dbReference>
<feature type="active site" description="Nucleophile; methyl group acceptor" evidence="9">
    <location>
        <position position="164"/>
    </location>
</feature>
<dbReference type="InterPro" id="IPR023546">
    <property type="entry name" value="MGMT"/>
</dbReference>
<evidence type="ECO:0000256" key="9">
    <source>
        <dbReference type="HAMAP-Rule" id="MF_00772"/>
    </source>
</evidence>
<dbReference type="PANTHER" id="PTHR10815:SF5">
    <property type="entry name" value="METHYLATED-DNA--PROTEIN-CYSTEINE METHYLTRANSFERASE"/>
    <property type="match status" value="1"/>
</dbReference>
<protein>
    <recommendedName>
        <fullName evidence="9">Methylated-DNA--protein-cysteine methyltransferase</fullName>
        <ecNumber evidence="9">2.1.1.63</ecNumber>
    </recommendedName>
    <alternativeName>
        <fullName evidence="9">6-O-methylguanine-DNA methyltransferase</fullName>
        <shortName evidence="9">MGMT</shortName>
    </alternativeName>
    <alternativeName>
        <fullName evidence="9">O-6-methylguanine-DNA-alkyltransferase</fullName>
    </alternativeName>
</protein>
<comment type="similarity">
    <text evidence="2 9">Belongs to the MGMT family.</text>
</comment>
<dbReference type="InterPro" id="IPR036631">
    <property type="entry name" value="MGMT_N_sf"/>
</dbReference>
<keyword evidence="3 9" id="KW-0963">Cytoplasm</keyword>
<dbReference type="EC" id="2.1.1.63" evidence="9"/>
<evidence type="ECO:0000256" key="2">
    <source>
        <dbReference type="ARBA" id="ARBA00008711"/>
    </source>
</evidence>
<comment type="catalytic activity">
    <reaction evidence="1 9">
        <text>a 4-O-methyl-thymidine in DNA + L-cysteinyl-[protein] = a thymidine in DNA + S-methyl-L-cysteinyl-[protein]</text>
        <dbReference type="Rhea" id="RHEA:53428"/>
        <dbReference type="Rhea" id="RHEA-COMP:10131"/>
        <dbReference type="Rhea" id="RHEA-COMP:10132"/>
        <dbReference type="Rhea" id="RHEA-COMP:13555"/>
        <dbReference type="Rhea" id="RHEA-COMP:13556"/>
        <dbReference type="ChEBI" id="CHEBI:29950"/>
        <dbReference type="ChEBI" id="CHEBI:82612"/>
        <dbReference type="ChEBI" id="CHEBI:137386"/>
        <dbReference type="ChEBI" id="CHEBI:137387"/>
        <dbReference type="EC" id="2.1.1.63"/>
    </reaction>
</comment>
<dbReference type="InterPro" id="IPR036388">
    <property type="entry name" value="WH-like_DNA-bd_sf"/>
</dbReference>
<dbReference type="InterPro" id="IPR014048">
    <property type="entry name" value="MethylDNA_cys_MeTrfase_DNA-bd"/>
</dbReference>